<organism evidence="2">
    <name type="scientific">mine drainage metagenome</name>
    <dbReference type="NCBI Taxonomy" id="410659"/>
    <lineage>
        <taxon>unclassified sequences</taxon>
        <taxon>metagenomes</taxon>
        <taxon>ecological metagenomes</taxon>
    </lineage>
</organism>
<protein>
    <submittedName>
        <fullName evidence="2">DGPF domain protein</fullName>
    </submittedName>
</protein>
<name>E6PQB6_9ZZZZ</name>
<dbReference type="AlphaFoldDB" id="E6PQB6"/>
<sequence>MPAADAAQHYRDYAAFTDGIKAGGHFISANRLLPPETATTVRVRDGKAQVTDGPFAETKEMLGGYYLIEARDLQEAIEIASKIPGASRGCVELRAVAEDAQTRALGFDMHASPGR</sequence>
<evidence type="ECO:0000313" key="2">
    <source>
        <dbReference type="EMBL" id="CBH97120.1"/>
    </source>
</evidence>
<dbReference type="EMBL" id="CABM01000042">
    <property type="protein sequence ID" value="CBH97120.1"/>
    <property type="molecule type" value="Genomic_DNA"/>
</dbReference>
<dbReference type="PANTHER" id="PTHR35174:SF3">
    <property type="entry name" value="BLL7171 PROTEIN"/>
    <property type="match status" value="1"/>
</dbReference>
<dbReference type="InterPro" id="IPR011008">
    <property type="entry name" value="Dimeric_a/b-barrel"/>
</dbReference>
<dbReference type="SUPFAM" id="SSF54909">
    <property type="entry name" value="Dimeric alpha+beta barrel"/>
    <property type="match status" value="1"/>
</dbReference>
<proteinExistence type="predicted"/>
<dbReference type="Pfam" id="PF03795">
    <property type="entry name" value="YCII"/>
    <property type="match status" value="1"/>
</dbReference>
<dbReference type="Gene3D" id="3.30.70.1060">
    <property type="entry name" value="Dimeric alpha+beta barrel"/>
    <property type="match status" value="1"/>
</dbReference>
<reference evidence="2" key="1">
    <citation type="submission" date="2009-10" db="EMBL/GenBank/DDBJ databases">
        <title>Diversity of trophic interactions inside an arsenic-rich microbial ecosystem.</title>
        <authorList>
            <person name="Bertin P.N."/>
            <person name="Heinrich-Salmeron A."/>
            <person name="Pelletier E."/>
            <person name="Goulhen-Chollet F."/>
            <person name="Arsene-Ploetze F."/>
            <person name="Gallien S."/>
            <person name="Calteau A."/>
            <person name="Vallenet D."/>
            <person name="Casiot C."/>
            <person name="Chane-Woon-Ming B."/>
            <person name="Giloteaux L."/>
            <person name="Barakat M."/>
            <person name="Bonnefoy V."/>
            <person name="Bruneel O."/>
            <person name="Chandler M."/>
            <person name="Cleiss J."/>
            <person name="Duran R."/>
            <person name="Elbaz-Poulichet F."/>
            <person name="Fonknechten N."/>
            <person name="Lauga B."/>
            <person name="Mornico D."/>
            <person name="Ortet P."/>
            <person name="Schaeffer C."/>
            <person name="Siguier P."/>
            <person name="Alexander Thil Smith A."/>
            <person name="Van Dorsselaer A."/>
            <person name="Weissenbach J."/>
            <person name="Medigue C."/>
            <person name="Le Paslier D."/>
        </authorList>
    </citation>
    <scope>NUCLEOTIDE SEQUENCE</scope>
</reference>
<gene>
    <name evidence="2" type="ORF">CARN2_2592</name>
</gene>
<dbReference type="PANTHER" id="PTHR35174">
    <property type="entry name" value="BLL7171 PROTEIN-RELATED"/>
    <property type="match status" value="1"/>
</dbReference>
<feature type="domain" description="YCII-related" evidence="1">
    <location>
        <begin position="7"/>
        <end position="97"/>
    </location>
</feature>
<evidence type="ECO:0000259" key="1">
    <source>
        <dbReference type="Pfam" id="PF03795"/>
    </source>
</evidence>
<dbReference type="InterPro" id="IPR005545">
    <property type="entry name" value="YCII"/>
</dbReference>
<comment type="caution">
    <text evidence="2">The sequence shown here is derived from an EMBL/GenBank/DDBJ whole genome shotgun (WGS) entry which is preliminary data.</text>
</comment>
<accession>E6PQB6</accession>